<dbReference type="PIRSF" id="PIRSF017306">
    <property type="entry name" value="Ureidogly_hydro"/>
    <property type="match status" value="1"/>
</dbReference>
<evidence type="ECO:0000256" key="4">
    <source>
        <dbReference type="ARBA" id="ARBA00047684"/>
    </source>
</evidence>
<name>A0ABU5EGB8_9PROT</name>
<gene>
    <name evidence="5" type="ORF">SMD27_20155</name>
</gene>
<dbReference type="CDD" id="cd20298">
    <property type="entry name" value="cupin_UAH"/>
    <property type="match status" value="1"/>
</dbReference>
<dbReference type="InterPro" id="IPR007247">
    <property type="entry name" value="Ureidogly_lyase"/>
</dbReference>
<organism evidence="5 6">
    <name type="scientific">Dongia soli</name>
    <dbReference type="NCBI Taxonomy" id="600628"/>
    <lineage>
        <taxon>Bacteria</taxon>
        <taxon>Pseudomonadati</taxon>
        <taxon>Pseudomonadota</taxon>
        <taxon>Alphaproteobacteria</taxon>
        <taxon>Rhodospirillales</taxon>
        <taxon>Dongiaceae</taxon>
        <taxon>Dongia</taxon>
    </lineage>
</organism>
<dbReference type="InterPro" id="IPR011051">
    <property type="entry name" value="RmlC_Cupin_sf"/>
</dbReference>
<dbReference type="PANTHER" id="PTHR21221">
    <property type="entry name" value="UREIDOGLYCOLATE HYDROLASE"/>
    <property type="match status" value="1"/>
</dbReference>
<keyword evidence="3 5" id="KW-0456">Lyase</keyword>
<evidence type="ECO:0000313" key="6">
    <source>
        <dbReference type="Proteomes" id="UP001279642"/>
    </source>
</evidence>
<dbReference type="SUPFAM" id="SSF51182">
    <property type="entry name" value="RmlC-like cupins"/>
    <property type="match status" value="1"/>
</dbReference>
<dbReference type="Gene3D" id="2.60.120.480">
    <property type="entry name" value="Ureidoglycolate hydrolase"/>
    <property type="match status" value="1"/>
</dbReference>
<evidence type="ECO:0000256" key="2">
    <source>
        <dbReference type="ARBA" id="ARBA00022631"/>
    </source>
</evidence>
<evidence type="ECO:0000313" key="5">
    <source>
        <dbReference type="EMBL" id="MDY0885165.1"/>
    </source>
</evidence>
<dbReference type="RefSeq" id="WP_320510239.1">
    <property type="nucleotide sequence ID" value="NZ_JAXCLW010000008.1"/>
</dbReference>
<evidence type="ECO:0000256" key="3">
    <source>
        <dbReference type="ARBA" id="ARBA00023239"/>
    </source>
</evidence>
<dbReference type="GO" id="GO:0016829">
    <property type="term" value="F:lyase activity"/>
    <property type="evidence" value="ECO:0007669"/>
    <property type="project" value="UniProtKB-KW"/>
</dbReference>
<dbReference type="EMBL" id="JAXCLW010000008">
    <property type="protein sequence ID" value="MDY0885165.1"/>
    <property type="molecule type" value="Genomic_DNA"/>
</dbReference>
<keyword evidence="2" id="KW-0659">Purine metabolism</keyword>
<accession>A0ABU5EGB8</accession>
<comment type="subunit">
    <text evidence="1">Homodimer.</text>
</comment>
<dbReference type="PANTHER" id="PTHR21221:SF1">
    <property type="entry name" value="UREIDOGLYCOLATE LYASE"/>
    <property type="match status" value="1"/>
</dbReference>
<reference evidence="5 6" key="1">
    <citation type="journal article" date="2016" name="Antonie Van Leeuwenhoek">
        <title>Dongia soli sp. nov., isolated from soil from Dokdo, Korea.</title>
        <authorList>
            <person name="Kim D.U."/>
            <person name="Lee H."/>
            <person name="Kim H."/>
            <person name="Kim S.G."/>
            <person name="Ka J.O."/>
        </authorList>
    </citation>
    <scope>NUCLEOTIDE SEQUENCE [LARGE SCALE GENOMIC DNA]</scope>
    <source>
        <strain evidence="5 6">D78</strain>
    </source>
</reference>
<proteinExistence type="predicted"/>
<keyword evidence="6" id="KW-1185">Reference proteome</keyword>
<dbReference type="InterPro" id="IPR024060">
    <property type="entry name" value="Ureidoglycolate_lyase_dom_sf"/>
</dbReference>
<sequence>MSLKKITLPAEQLTAESFAPFGEVIEIGDREPTVSEDQFAETYLDLATIDVIAKDGRPQLNLVRATPRKLPLQVQSLERYQLSSRVIMPLLFYPFMIIVAPSGATADPASLRAFVSDGQQGVNLAKGIWQHPLIALKRRMNFLTLDRAGPGRNREQINLDDGLQVSVSF</sequence>
<comment type="catalytic activity">
    <reaction evidence="4">
        <text>(S)-ureidoglycolate = urea + glyoxylate</text>
        <dbReference type="Rhea" id="RHEA:11304"/>
        <dbReference type="ChEBI" id="CHEBI:16199"/>
        <dbReference type="ChEBI" id="CHEBI:36655"/>
        <dbReference type="ChEBI" id="CHEBI:57296"/>
        <dbReference type="EC" id="4.3.2.3"/>
    </reaction>
</comment>
<dbReference type="InterPro" id="IPR047233">
    <property type="entry name" value="UAH_cupin"/>
</dbReference>
<protein>
    <submittedName>
        <fullName evidence="5">Ureidoglycolate lyase</fullName>
    </submittedName>
</protein>
<dbReference type="Pfam" id="PF04115">
    <property type="entry name" value="Ureidogly_lyase"/>
    <property type="match status" value="1"/>
</dbReference>
<dbReference type="Proteomes" id="UP001279642">
    <property type="component" value="Unassembled WGS sequence"/>
</dbReference>
<evidence type="ECO:0000256" key="1">
    <source>
        <dbReference type="ARBA" id="ARBA00011738"/>
    </source>
</evidence>
<comment type="caution">
    <text evidence="5">The sequence shown here is derived from an EMBL/GenBank/DDBJ whole genome shotgun (WGS) entry which is preliminary data.</text>
</comment>